<protein>
    <submittedName>
        <fullName evidence="2">Uncharacterized protein</fullName>
    </submittedName>
</protein>
<proteinExistence type="predicted"/>
<dbReference type="EMBL" id="CABDUW010001271">
    <property type="protein sequence ID" value="VTJ80138.1"/>
    <property type="molecule type" value="Genomic_DNA"/>
</dbReference>
<dbReference type="AlphaFoldDB" id="A0A5E4CE79"/>
<organism evidence="2 3">
    <name type="scientific">Marmota monax</name>
    <name type="common">Woodchuck</name>
    <dbReference type="NCBI Taxonomy" id="9995"/>
    <lineage>
        <taxon>Eukaryota</taxon>
        <taxon>Metazoa</taxon>
        <taxon>Chordata</taxon>
        <taxon>Craniata</taxon>
        <taxon>Vertebrata</taxon>
        <taxon>Euteleostomi</taxon>
        <taxon>Mammalia</taxon>
        <taxon>Eutheria</taxon>
        <taxon>Euarchontoglires</taxon>
        <taxon>Glires</taxon>
        <taxon>Rodentia</taxon>
        <taxon>Sciuromorpha</taxon>
        <taxon>Sciuridae</taxon>
        <taxon>Xerinae</taxon>
        <taxon>Marmotini</taxon>
        <taxon>Marmota</taxon>
    </lineage>
</organism>
<dbReference type="Proteomes" id="UP000335636">
    <property type="component" value="Unassembled WGS sequence"/>
</dbReference>
<evidence type="ECO:0000256" key="1">
    <source>
        <dbReference type="SAM" id="MobiDB-lite"/>
    </source>
</evidence>
<accession>A0A5E4CE79</accession>
<keyword evidence="3" id="KW-1185">Reference proteome</keyword>
<reference evidence="2" key="1">
    <citation type="submission" date="2019-04" db="EMBL/GenBank/DDBJ databases">
        <authorList>
            <person name="Alioto T."/>
            <person name="Alioto T."/>
        </authorList>
    </citation>
    <scope>NUCLEOTIDE SEQUENCE [LARGE SCALE GENOMIC DNA]</scope>
</reference>
<gene>
    <name evidence="2" type="ORF">MONAX_5E044325</name>
</gene>
<feature type="region of interest" description="Disordered" evidence="1">
    <location>
        <begin position="60"/>
        <end position="81"/>
    </location>
</feature>
<comment type="caution">
    <text evidence="2">The sequence shown here is derived from an EMBL/GenBank/DDBJ whole genome shotgun (WGS) entry which is preliminary data.</text>
</comment>
<name>A0A5E4CE79_MARMO</name>
<evidence type="ECO:0000313" key="3">
    <source>
        <dbReference type="Proteomes" id="UP000335636"/>
    </source>
</evidence>
<evidence type="ECO:0000313" key="2">
    <source>
        <dbReference type="EMBL" id="VTJ80138.1"/>
    </source>
</evidence>
<feature type="non-terminal residue" evidence="2">
    <location>
        <position position="1"/>
    </location>
</feature>
<feature type="compositionally biased region" description="Basic residues" evidence="1">
    <location>
        <begin position="62"/>
        <end position="72"/>
    </location>
</feature>
<sequence>AECWSHGHCLLVCNDDEDHVLRCANRKRCCVPSRYVTMKPITIDYVLDWTTPTVPTTVPTTVRKRKKNKKTRPGVILLQTS</sequence>